<evidence type="ECO:0000256" key="1">
    <source>
        <dbReference type="ARBA" id="ARBA00000427"/>
    </source>
</evidence>
<keyword evidence="12" id="KW-1185">Reference proteome</keyword>
<evidence type="ECO:0000256" key="4">
    <source>
        <dbReference type="ARBA" id="ARBA00022729"/>
    </source>
</evidence>
<feature type="domain" description="Glycoside hydrolase family 33 N-terminal" evidence="9">
    <location>
        <begin position="33"/>
        <end position="205"/>
    </location>
</feature>
<evidence type="ECO:0000313" key="12">
    <source>
        <dbReference type="Proteomes" id="UP000531840"/>
    </source>
</evidence>
<dbReference type="InterPro" id="IPR036278">
    <property type="entry name" value="Sialidase_sf"/>
</dbReference>
<evidence type="ECO:0000256" key="2">
    <source>
        <dbReference type="ARBA" id="ARBA00009348"/>
    </source>
</evidence>
<dbReference type="Pfam" id="PF13088">
    <property type="entry name" value="BNR_2"/>
    <property type="match status" value="1"/>
</dbReference>
<evidence type="ECO:0000256" key="6">
    <source>
        <dbReference type="ARBA" id="ARBA00022801"/>
    </source>
</evidence>
<evidence type="ECO:0000256" key="8">
    <source>
        <dbReference type="SAM" id="SignalP"/>
    </source>
</evidence>
<sequence>MKLKNKLIISTILTSTIFSNADITFANNTIFSDNNITNKKQVDLTNEIKNLENASFVIEFTSDNISDVQSLLSISDSSTNNKYFNIYITKQGGLGIETRNNNNTLYFKPAALRGKYLNEKAKNTVVVTIDKNNKTYKIYSNGFLQLEQKVENFITLKDITNKNNFYLGSVFRQNNHSMPFSGTIHKAEILNRVLSETEAINITKKTSYGKTIFSSNDNLKSNYYRIPTLITLKNGDLLSSIDARKGGTHDARSNIDIAVARSKDNGDTWTDKKYAMRFLDYKDTVLNWPRDNSGKNIQISGSASFIDSVLLQDETTNRVFLFADAMPHGIGFNNAVRNSGFKIIDGKKYLKLKKNGESEFNYSIRNDRFIYNDNTNTRTEYRVDKNYNVLKNNKYVYNNVYDVRITGSTIQEFKTNEKAYMNIFYKDSDFTVERTNFLVYAYSDDNGKNWSNFNILEPFGDINESVPLYGPGRGIQIKNGIHKGRLLLSMYSSRTGEFGFMYSDDHGASWKYKKVDLGRAGATAEAQTIEFSNGDLRTFYRTSIGKIGYVTSKDGGLTWDSPKYLDNINVTSYGTQLSAITYSKMINGKDAIIMSYPESRNGRKQGSIKIGLSDPNDPNHNISWDYKYNIDDENYGFSYSALTELQTGEIGIYYEKWDSWSRNELHLNNVMLFEKYDINTLMNK</sequence>
<dbReference type="Gene3D" id="2.60.120.200">
    <property type="match status" value="1"/>
</dbReference>
<evidence type="ECO:0000259" key="9">
    <source>
        <dbReference type="Pfam" id="PF02973"/>
    </source>
</evidence>
<dbReference type="CDD" id="cd15482">
    <property type="entry name" value="Sialidase_non-viral"/>
    <property type="match status" value="1"/>
</dbReference>
<dbReference type="PANTHER" id="PTHR10628:SF30">
    <property type="entry name" value="EXO-ALPHA-SIALIDASE"/>
    <property type="match status" value="1"/>
</dbReference>
<dbReference type="EC" id="3.2.1.18" evidence="3"/>
<dbReference type="Gene3D" id="2.40.220.10">
    <property type="entry name" value="Intramolecular Trans-sialidase, Domain 3"/>
    <property type="match status" value="1"/>
</dbReference>
<evidence type="ECO:0000313" key="11">
    <source>
        <dbReference type="EMBL" id="NYS47309.1"/>
    </source>
</evidence>
<evidence type="ECO:0000256" key="5">
    <source>
        <dbReference type="ARBA" id="ARBA00022737"/>
    </source>
</evidence>
<dbReference type="Pfam" id="PF02973">
    <property type="entry name" value="Sialidase"/>
    <property type="match status" value="1"/>
</dbReference>
<dbReference type="SUPFAM" id="SSF50939">
    <property type="entry name" value="Sialidases"/>
    <property type="match status" value="1"/>
</dbReference>
<dbReference type="InterPro" id="IPR013320">
    <property type="entry name" value="ConA-like_dom_sf"/>
</dbReference>
<dbReference type="Gene3D" id="2.120.10.10">
    <property type="match status" value="1"/>
</dbReference>
<dbReference type="RefSeq" id="WP_179941039.1">
    <property type="nucleotide sequence ID" value="NZ_JACBYF010000005.1"/>
</dbReference>
<comment type="caution">
    <text evidence="11">The sequence shown here is derived from an EMBL/GenBank/DDBJ whole genome shotgun (WGS) entry which is preliminary data.</text>
</comment>
<keyword evidence="6" id="KW-0378">Hydrolase</keyword>
<reference evidence="11 12" key="1">
    <citation type="submission" date="2020-07" db="EMBL/GenBank/DDBJ databases">
        <title>MOT database genomes.</title>
        <authorList>
            <person name="Joseph S."/>
            <person name="Aduse-Opoku J."/>
            <person name="Hashim A."/>
            <person name="Wade W."/>
            <person name="Curtis M."/>
        </authorList>
    </citation>
    <scope>NUCLEOTIDE SEQUENCE [LARGE SCALE GENOMIC DNA]</scope>
    <source>
        <strain evidence="11 12">CIP 106318</strain>
    </source>
</reference>
<dbReference type="InterPro" id="IPR026856">
    <property type="entry name" value="Sialidase_fam"/>
</dbReference>
<accession>A0ABX2T1K1</accession>
<keyword evidence="4 8" id="KW-0732">Signal</keyword>
<evidence type="ECO:0000256" key="3">
    <source>
        <dbReference type="ARBA" id="ARBA00012733"/>
    </source>
</evidence>
<dbReference type="EMBL" id="JACBYF010000005">
    <property type="protein sequence ID" value="NYS47309.1"/>
    <property type="molecule type" value="Genomic_DNA"/>
</dbReference>
<feature type="domain" description="Sialidase" evidence="10">
    <location>
        <begin position="424"/>
        <end position="652"/>
    </location>
</feature>
<comment type="similarity">
    <text evidence="2">Belongs to the glycosyl hydrolase 33 family.</text>
</comment>
<organism evidence="11 12">
    <name type="scientific">Gemelliphila palaticanis</name>
    <dbReference type="NCBI Taxonomy" id="81950"/>
    <lineage>
        <taxon>Bacteria</taxon>
        <taxon>Bacillati</taxon>
        <taxon>Bacillota</taxon>
        <taxon>Bacilli</taxon>
        <taxon>Bacillales</taxon>
        <taxon>Gemellaceae</taxon>
        <taxon>Gemelliphila</taxon>
    </lineage>
</organism>
<evidence type="ECO:0000256" key="7">
    <source>
        <dbReference type="ARBA" id="ARBA00023295"/>
    </source>
</evidence>
<feature type="signal peptide" evidence="8">
    <location>
        <begin position="1"/>
        <end position="21"/>
    </location>
</feature>
<dbReference type="InterPro" id="IPR023364">
    <property type="entry name" value="Trans_sialidase_dom3"/>
</dbReference>
<keyword evidence="5" id="KW-0677">Repeat</keyword>
<dbReference type="InterPro" id="IPR011040">
    <property type="entry name" value="Sialidase"/>
</dbReference>
<protein>
    <recommendedName>
        <fullName evidence="3">exo-alpha-sialidase</fullName>
        <ecNumber evidence="3">3.2.1.18</ecNumber>
    </recommendedName>
</protein>
<name>A0ABX2T1K1_9BACL</name>
<proteinExistence type="inferred from homology"/>
<keyword evidence="7" id="KW-0326">Glycosidase</keyword>
<gene>
    <name evidence="11" type="ORF">HZY85_03745</name>
</gene>
<dbReference type="SUPFAM" id="SSF49899">
    <property type="entry name" value="Concanavalin A-like lectins/glucanases"/>
    <property type="match status" value="1"/>
</dbReference>
<dbReference type="InterPro" id="IPR004124">
    <property type="entry name" value="Glyco_hydro_33_N"/>
</dbReference>
<dbReference type="PANTHER" id="PTHR10628">
    <property type="entry name" value="SIALIDASE"/>
    <property type="match status" value="1"/>
</dbReference>
<feature type="chain" id="PRO_5045972103" description="exo-alpha-sialidase" evidence="8">
    <location>
        <begin position="22"/>
        <end position="684"/>
    </location>
</feature>
<evidence type="ECO:0000259" key="10">
    <source>
        <dbReference type="Pfam" id="PF13088"/>
    </source>
</evidence>
<dbReference type="Proteomes" id="UP000531840">
    <property type="component" value="Unassembled WGS sequence"/>
</dbReference>
<comment type="catalytic activity">
    <reaction evidence="1">
        <text>Hydrolysis of alpha-(2-&gt;3)-, alpha-(2-&gt;6)-, alpha-(2-&gt;8)- glycosidic linkages of terminal sialic acid residues in oligosaccharides, glycoproteins, glycolipids, colominic acid and synthetic substrates.</text>
        <dbReference type="EC" id="3.2.1.18"/>
    </reaction>
</comment>